<feature type="region of interest" description="Disordered" evidence="5">
    <location>
        <begin position="1"/>
        <end position="29"/>
    </location>
</feature>
<name>A0AAE3YI56_9ACTN</name>
<reference evidence="7" key="1">
    <citation type="submission" date="2023-07" db="EMBL/GenBank/DDBJ databases">
        <title>Sequencing the genomes of 1000 actinobacteria strains.</title>
        <authorList>
            <person name="Klenk H.-P."/>
        </authorList>
    </citation>
    <scope>NUCLEOTIDE SEQUENCE</scope>
    <source>
        <strain evidence="7">DSM 44707</strain>
    </source>
</reference>
<keyword evidence="3" id="KW-0804">Transcription</keyword>
<dbReference type="GO" id="GO:0000976">
    <property type="term" value="F:transcription cis-regulatory region binding"/>
    <property type="evidence" value="ECO:0007669"/>
    <property type="project" value="TreeGrafter"/>
</dbReference>
<evidence type="ECO:0000313" key="8">
    <source>
        <dbReference type="Proteomes" id="UP001183643"/>
    </source>
</evidence>
<sequence>MSLPTGRVRSTQAPAAEEDERPRRSDARQRRSALLAAVGTLIAERGTEFPLAEAAERAGISTATAYRNFSDTGSAVDAYFADLMGDLLEAFDGLPVGDDPLADIRVLCHEWVAQATRWGAAAVHMRSPRGLLARRNMEDPFIGALYDRLARLVETAMTRGRIPQQDVRFAVLMWVTIFDERVVVDLTGTLGWSEKTAADHLTEALLRTFGVPPAVLPRAIYG</sequence>
<dbReference type="InterPro" id="IPR001647">
    <property type="entry name" value="HTH_TetR"/>
</dbReference>
<dbReference type="InterPro" id="IPR009057">
    <property type="entry name" value="Homeodomain-like_sf"/>
</dbReference>
<dbReference type="EMBL" id="JAVDYB010000001">
    <property type="protein sequence ID" value="MDR7274129.1"/>
    <property type="molecule type" value="Genomic_DNA"/>
</dbReference>
<dbReference type="PROSITE" id="PS50977">
    <property type="entry name" value="HTH_TETR_2"/>
    <property type="match status" value="1"/>
</dbReference>
<evidence type="ECO:0000256" key="2">
    <source>
        <dbReference type="ARBA" id="ARBA00023125"/>
    </source>
</evidence>
<dbReference type="SUPFAM" id="SSF46689">
    <property type="entry name" value="Homeodomain-like"/>
    <property type="match status" value="1"/>
</dbReference>
<accession>A0AAE3YI56</accession>
<evidence type="ECO:0000256" key="1">
    <source>
        <dbReference type="ARBA" id="ARBA00023015"/>
    </source>
</evidence>
<keyword evidence="1" id="KW-0805">Transcription regulation</keyword>
<keyword evidence="2 4" id="KW-0238">DNA-binding</keyword>
<evidence type="ECO:0000256" key="5">
    <source>
        <dbReference type="SAM" id="MobiDB-lite"/>
    </source>
</evidence>
<feature type="domain" description="HTH tetR-type" evidence="6">
    <location>
        <begin position="28"/>
        <end position="87"/>
    </location>
</feature>
<comment type="caution">
    <text evidence="7">The sequence shown here is derived from an EMBL/GenBank/DDBJ whole genome shotgun (WGS) entry which is preliminary data.</text>
</comment>
<dbReference type="Gene3D" id="1.10.357.10">
    <property type="entry name" value="Tetracycline Repressor, domain 2"/>
    <property type="match status" value="1"/>
</dbReference>
<dbReference type="PANTHER" id="PTHR30055:SF234">
    <property type="entry name" value="HTH-TYPE TRANSCRIPTIONAL REGULATOR BETI"/>
    <property type="match status" value="1"/>
</dbReference>
<gene>
    <name evidence="7" type="ORF">J2S41_000907</name>
</gene>
<protein>
    <submittedName>
        <fullName evidence="7">AcrR family transcriptional regulator</fullName>
    </submittedName>
</protein>
<dbReference type="GO" id="GO:0003700">
    <property type="term" value="F:DNA-binding transcription factor activity"/>
    <property type="evidence" value="ECO:0007669"/>
    <property type="project" value="TreeGrafter"/>
</dbReference>
<dbReference type="RefSeq" id="WP_310363468.1">
    <property type="nucleotide sequence ID" value="NZ_JAVDYB010000001.1"/>
</dbReference>
<evidence type="ECO:0000256" key="4">
    <source>
        <dbReference type="PROSITE-ProRule" id="PRU00335"/>
    </source>
</evidence>
<dbReference type="InterPro" id="IPR050109">
    <property type="entry name" value="HTH-type_TetR-like_transc_reg"/>
</dbReference>
<feature type="DNA-binding region" description="H-T-H motif" evidence="4">
    <location>
        <begin position="50"/>
        <end position="69"/>
    </location>
</feature>
<dbReference type="Proteomes" id="UP001183643">
    <property type="component" value="Unassembled WGS sequence"/>
</dbReference>
<keyword evidence="8" id="KW-1185">Reference proteome</keyword>
<organism evidence="7 8">
    <name type="scientific">Catenuloplanes atrovinosus</name>
    <dbReference type="NCBI Taxonomy" id="137266"/>
    <lineage>
        <taxon>Bacteria</taxon>
        <taxon>Bacillati</taxon>
        <taxon>Actinomycetota</taxon>
        <taxon>Actinomycetes</taxon>
        <taxon>Micromonosporales</taxon>
        <taxon>Micromonosporaceae</taxon>
        <taxon>Catenuloplanes</taxon>
    </lineage>
</organism>
<evidence type="ECO:0000256" key="3">
    <source>
        <dbReference type="ARBA" id="ARBA00023163"/>
    </source>
</evidence>
<proteinExistence type="predicted"/>
<dbReference type="AlphaFoldDB" id="A0AAE3YI56"/>
<dbReference type="PANTHER" id="PTHR30055">
    <property type="entry name" value="HTH-TYPE TRANSCRIPTIONAL REGULATOR RUTR"/>
    <property type="match status" value="1"/>
</dbReference>
<evidence type="ECO:0000313" key="7">
    <source>
        <dbReference type="EMBL" id="MDR7274129.1"/>
    </source>
</evidence>
<feature type="compositionally biased region" description="Basic and acidic residues" evidence="5">
    <location>
        <begin position="20"/>
        <end position="29"/>
    </location>
</feature>
<evidence type="ECO:0000259" key="6">
    <source>
        <dbReference type="PROSITE" id="PS50977"/>
    </source>
</evidence>